<dbReference type="AlphaFoldDB" id="A0A1J9QH06"/>
<evidence type="ECO:0000256" key="3">
    <source>
        <dbReference type="ARBA" id="ARBA00022833"/>
    </source>
</evidence>
<dbReference type="GO" id="GO:0006338">
    <property type="term" value="P:chromatin remodeling"/>
    <property type="evidence" value="ECO:0007669"/>
    <property type="project" value="InterPro"/>
</dbReference>
<sequence>MSLNKIEILPTSSSHLTPGWAYVPDATYGSSTGAGRSTGGRKRAVRELGGSGRTETSSSRQNTAILRHLAELDRENHKDTHIPIPTKQKGPTAKDKPRGKTTSNVRRILMSQKTFKNYLDDEVAALSQAQAQAQGVATTQSSATITAAAAVAARSTALKSNKPNTPRASSHPATPKSATSTTLQPPDSHSTASSRAFTSTSASQNQEPNQQLVASNYDNDPLLRSYVPAAPSEKLMQQLLAEPPLSYNASLATTTLPGRGRGTPVLTKPPRHFCSICGYWGRVKCIKCRARACGLECYRTHEETRCDRFYA</sequence>
<dbReference type="InterPro" id="IPR039723">
    <property type="entry name" value="Vps71/ZNHIT1"/>
</dbReference>
<evidence type="ECO:0000256" key="4">
    <source>
        <dbReference type="PROSITE-ProRule" id="PRU00453"/>
    </source>
</evidence>
<dbReference type="VEuPathDB" id="FungiDB:AJ78_04296"/>
<evidence type="ECO:0000313" key="7">
    <source>
        <dbReference type="EMBL" id="OJD15455.1"/>
    </source>
</evidence>
<dbReference type="GO" id="GO:0008270">
    <property type="term" value="F:zinc ion binding"/>
    <property type="evidence" value="ECO:0007669"/>
    <property type="project" value="UniProtKB-UniRule"/>
</dbReference>
<dbReference type="Proteomes" id="UP000182235">
    <property type="component" value="Unassembled WGS sequence"/>
</dbReference>
<gene>
    <name evidence="7" type="ORF">AJ78_04296</name>
</gene>
<protein>
    <recommendedName>
        <fullName evidence="6">HIT-type domain-containing protein</fullName>
    </recommendedName>
</protein>
<evidence type="ECO:0000256" key="1">
    <source>
        <dbReference type="ARBA" id="ARBA00022723"/>
    </source>
</evidence>
<comment type="caution">
    <text evidence="7">The sequence shown here is derived from an EMBL/GenBank/DDBJ whole genome shotgun (WGS) entry which is preliminary data.</text>
</comment>
<feature type="domain" description="HIT-type" evidence="6">
    <location>
        <begin position="274"/>
        <end position="306"/>
    </location>
</feature>
<dbReference type="OrthoDB" id="74807at2759"/>
<proteinExistence type="predicted"/>
<evidence type="ECO:0000256" key="2">
    <source>
        <dbReference type="ARBA" id="ARBA00022771"/>
    </source>
</evidence>
<feature type="compositionally biased region" description="Low complexity" evidence="5">
    <location>
        <begin position="188"/>
        <end position="203"/>
    </location>
</feature>
<dbReference type="GO" id="GO:0005634">
    <property type="term" value="C:nucleus"/>
    <property type="evidence" value="ECO:0007669"/>
    <property type="project" value="UniProtKB-ARBA"/>
</dbReference>
<evidence type="ECO:0000313" key="8">
    <source>
        <dbReference type="Proteomes" id="UP000182235"/>
    </source>
</evidence>
<name>A0A1J9QH06_9EURO</name>
<evidence type="ECO:0000256" key="5">
    <source>
        <dbReference type="SAM" id="MobiDB-lite"/>
    </source>
</evidence>
<reference evidence="7 8" key="1">
    <citation type="submission" date="2015-07" db="EMBL/GenBank/DDBJ databases">
        <title>Emmonsia species relationships and genome sequence.</title>
        <authorList>
            <consortium name="The Broad Institute Genomics Platform"/>
            <person name="Cuomo C.A."/>
            <person name="Munoz J.F."/>
            <person name="Imamovic A."/>
            <person name="Priest M.E."/>
            <person name="Young S."/>
            <person name="Clay O.K."/>
            <person name="McEwen J.G."/>
        </authorList>
    </citation>
    <scope>NUCLEOTIDE SEQUENCE [LARGE SCALE GENOMIC DNA]</scope>
    <source>
        <strain evidence="7 8">UAMH 9510</strain>
    </source>
</reference>
<organism evidence="7 8">
    <name type="scientific">Emergomyces pasteurianus Ep9510</name>
    <dbReference type="NCBI Taxonomy" id="1447872"/>
    <lineage>
        <taxon>Eukaryota</taxon>
        <taxon>Fungi</taxon>
        <taxon>Dikarya</taxon>
        <taxon>Ascomycota</taxon>
        <taxon>Pezizomycotina</taxon>
        <taxon>Eurotiomycetes</taxon>
        <taxon>Eurotiomycetidae</taxon>
        <taxon>Onygenales</taxon>
        <taxon>Ajellomycetaceae</taxon>
        <taxon>Emergomyces</taxon>
    </lineage>
</organism>
<keyword evidence="2 4" id="KW-0863">Zinc-finger</keyword>
<dbReference type="STRING" id="1447872.A0A1J9QH06"/>
<dbReference type="InterPro" id="IPR007529">
    <property type="entry name" value="Znf_HIT"/>
</dbReference>
<accession>A0A1J9QH06</accession>
<dbReference type="CDD" id="cd21437">
    <property type="entry name" value="zf-HIT_ZNHIT1_like"/>
    <property type="match status" value="1"/>
</dbReference>
<feature type="compositionally biased region" description="Polar residues" evidence="5">
    <location>
        <begin position="158"/>
        <end position="187"/>
    </location>
</feature>
<keyword evidence="1" id="KW-0479">Metal-binding</keyword>
<feature type="region of interest" description="Disordered" evidence="5">
    <location>
        <begin position="30"/>
        <end position="62"/>
    </location>
</feature>
<feature type="region of interest" description="Disordered" evidence="5">
    <location>
        <begin position="76"/>
        <end position="107"/>
    </location>
</feature>
<evidence type="ECO:0000259" key="6">
    <source>
        <dbReference type="PROSITE" id="PS51083"/>
    </source>
</evidence>
<dbReference type="PANTHER" id="PTHR13093">
    <property type="entry name" value="ZINC FINGER HIT DOMAIN CONTAINING PROTEIN 1"/>
    <property type="match status" value="1"/>
</dbReference>
<keyword evidence="3" id="KW-0862">Zinc</keyword>
<keyword evidence="8" id="KW-1185">Reference proteome</keyword>
<dbReference type="EMBL" id="LGRN01000156">
    <property type="protein sequence ID" value="OJD15455.1"/>
    <property type="molecule type" value="Genomic_DNA"/>
</dbReference>
<feature type="region of interest" description="Disordered" evidence="5">
    <location>
        <begin position="155"/>
        <end position="209"/>
    </location>
</feature>
<dbReference type="Pfam" id="PF04438">
    <property type="entry name" value="zf-HIT"/>
    <property type="match status" value="1"/>
</dbReference>
<dbReference type="PROSITE" id="PS51083">
    <property type="entry name" value="ZF_HIT"/>
    <property type="match status" value="1"/>
</dbReference>